<evidence type="ECO:0000313" key="2">
    <source>
        <dbReference type="Proteomes" id="UP001385951"/>
    </source>
</evidence>
<reference evidence="1 2" key="1">
    <citation type="submission" date="2022-09" db="EMBL/GenBank/DDBJ databases">
        <authorList>
            <person name="Palmer J.M."/>
        </authorList>
    </citation>
    <scope>NUCLEOTIDE SEQUENCE [LARGE SCALE GENOMIC DNA]</scope>
    <source>
        <strain evidence="1 2">DSM 7382</strain>
    </source>
</reference>
<accession>A0AAW0FGB4</accession>
<comment type="caution">
    <text evidence="1">The sequence shown here is derived from an EMBL/GenBank/DDBJ whole genome shotgun (WGS) entry which is preliminary data.</text>
</comment>
<sequence>MSWFERKKRQQLYRDASSAPFLSPISSLINHVSSPGPAELERDVIDIRSLPDYQVRSFDTLTPSQLIPYPTSYLFGFIVDMYWMMEYGERLIASGRGRPGRSTLDCADSWIRTHCRYVNMDVLYPRKGKKVWCYWIGATDSAVKWTMTFGNDPEIQQKLKDAFSTDTEPKWYPLRRLSG</sequence>
<protein>
    <submittedName>
        <fullName evidence="1">Uncharacterized protein</fullName>
    </submittedName>
</protein>
<gene>
    <name evidence="1" type="ORF">QCA50_019878</name>
</gene>
<proteinExistence type="predicted"/>
<evidence type="ECO:0000313" key="1">
    <source>
        <dbReference type="EMBL" id="KAK7677169.1"/>
    </source>
</evidence>
<keyword evidence="2" id="KW-1185">Reference proteome</keyword>
<dbReference type="Proteomes" id="UP001385951">
    <property type="component" value="Unassembled WGS sequence"/>
</dbReference>
<organism evidence="1 2">
    <name type="scientific">Cerrena zonata</name>
    <dbReference type="NCBI Taxonomy" id="2478898"/>
    <lineage>
        <taxon>Eukaryota</taxon>
        <taxon>Fungi</taxon>
        <taxon>Dikarya</taxon>
        <taxon>Basidiomycota</taxon>
        <taxon>Agaricomycotina</taxon>
        <taxon>Agaricomycetes</taxon>
        <taxon>Polyporales</taxon>
        <taxon>Cerrenaceae</taxon>
        <taxon>Cerrena</taxon>
    </lineage>
</organism>
<dbReference type="EMBL" id="JASBNA010000094">
    <property type="protein sequence ID" value="KAK7677169.1"/>
    <property type="molecule type" value="Genomic_DNA"/>
</dbReference>
<dbReference type="AlphaFoldDB" id="A0AAW0FGB4"/>
<name>A0AAW0FGB4_9APHY</name>